<keyword evidence="6" id="KW-0732">Signal</keyword>
<keyword evidence="7" id="KW-1133">Transmembrane helix</keyword>
<evidence type="ECO:0000256" key="5">
    <source>
        <dbReference type="ARBA" id="ARBA00023180"/>
    </source>
</evidence>
<dbReference type="Gene3D" id="3.40.50.1820">
    <property type="entry name" value="alpha/beta hydrolase"/>
    <property type="match status" value="1"/>
</dbReference>
<evidence type="ECO:0000256" key="2">
    <source>
        <dbReference type="ARBA" id="ARBA00022487"/>
    </source>
</evidence>
<evidence type="ECO:0000256" key="7">
    <source>
        <dbReference type="SAM" id="Phobius"/>
    </source>
</evidence>
<proteinExistence type="inferred from homology"/>
<evidence type="ECO:0000313" key="9">
    <source>
        <dbReference type="EMBL" id="KAL3400969.1"/>
    </source>
</evidence>
<evidence type="ECO:0000256" key="4">
    <source>
        <dbReference type="ARBA" id="ARBA00023157"/>
    </source>
</evidence>
<keyword evidence="10" id="KW-1185">Reference proteome</keyword>
<dbReference type="EMBL" id="JBJJXI010000049">
    <property type="protein sequence ID" value="KAL3400969.1"/>
    <property type="molecule type" value="Genomic_DNA"/>
</dbReference>
<feature type="domain" description="Carboxylesterase type B" evidence="8">
    <location>
        <begin position="29"/>
        <end position="590"/>
    </location>
</feature>
<dbReference type="PROSITE" id="PS00941">
    <property type="entry name" value="CARBOXYLESTERASE_B_2"/>
    <property type="match status" value="1"/>
</dbReference>
<evidence type="ECO:0000256" key="1">
    <source>
        <dbReference type="ARBA" id="ARBA00005964"/>
    </source>
</evidence>
<gene>
    <name evidence="9" type="ORF">TKK_005628</name>
</gene>
<dbReference type="EC" id="3.1.1.-" evidence="6"/>
<dbReference type="PROSITE" id="PS00122">
    <property type="entry name" value="CARBOXYLESTERASE_B_1"/>
    <property type="match status" value="1"/>
</dbReference>
<dbReference type="InterPro" id="IPR019819">
    <property type="entry name" value="Carboxylesterase_B_CS"/>
</dbReference>
<feature type="signal peptide" evidence="6">
    <location>
        <begin position="1"/>
        <end position="25"/>
    </location>
</feature>
<name>A0ABD2X724_9HYME</name>
<comment type="caution">
    <text evidence="9">The sequence shown here is derived from an EMBL/GenBank/DDBJ whole genome shotgun (WGS) entry which is preliminary data.</text>
</comment>
<dbReference type="SUPFAM" id="SSF53474">
    <property type="entry name" value="alpha/beta-Hydrolases"/>
    <property type="match status" value="1"/>
</dbReference>
<keyword evidence="3 6" id="KW-0378">Hydrolase</keyword>
<dbReference type="Pfam" id="PF00135">
    <property type="entry name" value="COesterase"/>
    <property type="match status" value="1"/>
</dbReference>
<organism evidence="9 10">
    <name type="scientific">Trichogramma kaykai</name>
    <dbReference type="NCBI Taxonomy" id="54128"/>
    <lineage>
        <taxon>Eukaryota</taxon>
        <taxon>Metazoa</taxon>
        <taxon>Ecdysozoa</taxon>
        <taxon>Arthropoda</taxon>
        <taxon>Hexapoda</taxon>
        <taxon>Insecta</taxon>
        <taxon>Pterygota</taxon>
        <taxon>Neoptera</taxon>
        <taxon>Endopterygota</taxon>
        <taxon>Hymenoptera</taxon>
        <taxon>Apocrita</taxon>
        <taxon>Proctotrupomorpha</taxon>
        <taxon>Chalcidoidea</taxon>
        <taxon>Trichogrammatidae</taxon>
        <taxon>Trichogramma</taxon>
    </lineage>
</organism>
<dbReference type="InterPro" id="IPR019826">
    <property type="entry name" value="Carboxylesterase_B_AS"/>
</dbReference>
<keyword evidence="7" id="KW-0812">Transmembrane</keyword>
<keyword evidence="7" id="KW-0472">Membrane</keyword>
<dbReference type="AlphaFoldDB" id="A0ABD2X724"/>
<keyword evidence="5" id="KW-0325">Glycoprotein</keyword>
<accession>A0ABD2X724</accession>
<dbReference type="InterPro" id="IPR029058">
    <property type="entry name" value="AB_hydrolase_fold"/>
</dbReference>
<dbReference type="InterPro" id="IPR050309">
    <property type="entry name" value="Type-B_Carboxylest/Lipase"/>
</dbReference>
<evidence type="ECO:0000259" key="8">
    <source>
        <dbReference type="Pfam" id="PF00135"/>
    </source>
</evidence>
<protein>
    <recommendedName>
        <fullName evidence="6">Carboxylic ester hydrolase</fullName>
        <ecNumber evidence="6">3.1.1.-</ecNumber>
    </recommendedName>
</protein>
<dbReference type="Proteomes" id="UP001627154">
    <property type="component" value="Unassembled WGS sequence"/>
</dbReference>
<feature type="chain" id="PRO_5044530154" description="Carboxylic ester hydrolase" evidence="6">
    <location>
        <begin position="26"/>
        <end position="638"/>
    </location>
</feature>
<dbReference type="InterPro" id="IPR002018">
    <property type="entry name" value="CarbesteraseB"/>
</dbReference>
<keyword evidence="2" id="KW-0719">Serine esterase</keyword>
<keyword evidence="4" id="KW-1015">Disulfide bond</keyword>
<evidence type="ECO:0000256" key="3">
    <source>
        <dbReference type="ARBA" id="ARBA00022801"/>
    </source>
</evidence>
<evidence type="ECO:0000313" key="10">
    <source>
        <dbReference type="Proteomes" id="UP001627154"/>
    </source>
</evidence>
<dbReference type="PANTHER" id="PTHR11559">
    <property type="entry name" value="CARBOXYLESTERASE"/>
    <property type="match status" value="1"/>
</dbReference>
<feature type="transmembrane region" description="Helical" evidence="7">
    <location>
        <begin position="619"/>
        <end position="637"/>
    </location>
</feature>
<evidence type="ECO:0000256" key="6">
    <source>
        <dbReference type="RuleBase" id="RU361235"/>
    </source>
</evidence>
<comment type="similarity">
    <text evidence="1 6">Belongs to the type-B carboxylesterase/lipase family.</text>
</comment>
<reference evidence="9 10" key="1">
    <citation type="journal article" date="2024" name="bioRxiv">
        <title>A reference genome for Trichogramma kaykai: A tiny desert-dwelling parasitoid wasp with competing sex-ratio distorters.</title>
        <authorList>
            <person name="Culotta J."/>
            <person name="Lindsey A.R."/>
        </authorList>
    </citation>
    <scope>NUCLEOTIDE SEQUENCE [LARGE SCALE GENOMIC DNA]</scope>
    <source>
        <strain evidence="9 10">KSX58</strain>
    </source>
</reference>
<dbReference type="GO" id="GO:0052689">
    <property type="term" value="F:carboxylic ester hydrolase activity"/>
    <property type="evidence" value="ECO:0007669"/>
    <property type="project" value="UniProtKB-KW"/>
</dbReference>
<sequence>MNSRIESLIVLGLLVLVSRVLVSLAVKEPPEVNTNFGRVKGLWLSTVRHREIAGFIGLPYAEPPVGDLRFENPRLWTEKWNETKNATEDQSACAQGNVGSSEILGSEDCLYINVFTPVVYEVNDTTTSGSERLPVIVYVHGGSFNFGSSNTSKLAPTYLLDHDVVLVTFNYRLNVFGFFSTGNAVTPGNYGLKDQVAALHWVQNNIEAFGGDPRSVTLVGISAGAASVHLLATSNATENLFHKIITMSGVATASWAFHTREDIRNSSMVVAKRLLCDIESILEREELEDYESNGNDTELIEENSYLTEDAKDQKVLECLKKADYKKLVQAGYWFEWRGNPACYFGPTLEAEADGAVITTHPDYSLKHGQIRDIPWISGLVNDEGLVKTSDLFLMSQLKEEFLENFDSLLPYVLELQNNIEDFNASNREIVNFYFNGELDPELFDENITEMIGDGIMAWPTYEALKIQSAKMKSNAYFYVFSYEGTFSNTFRWDIPFHFGVAHGDDANYLFPILNKKFEELQLMNTLGDITMINIMCELFSSFAQTGVPSARLTTEWEPFQKAHRFLRLGSDHRTDINMESNFLPERMSFWSELMSNYSRPVREIKVGLINASIKNTSQFTIISLLLTIFIHLFFLSIR</sequence>